<dbReference type="Gene3D" id="3.20.20.370">
    <property type="entry name" value="Glycoside hydrolase/deacetylase"/>
    <property type="match status" value="1"/>
</dbReference>
<evidence type="ECO:0000313" key="2">
    <source>
        <dbReference type="Proteomes" id="UP000279259"/>
    </source>
</evidence>
<organism evidence="1 2">
    <name type="scientific">Saitozyma podzolica</name>
    <dbReference type="NCBI Taxonomy" id="1890683"/>
    <lineage>
        <taxon>Eukaryota</taxon>
        <taxon>Fungi</taxon>
        <taxon>Dikarya</taxon>
        <taxon>Basidiomycota</taxon>
        <taxon>Agaricomycotina</taxon>
        <taxon>Tremellomycetes</taxon>
        <taxon>Tremellales</taxon>
        <taxon>Trimorphomycetaceae</taxon>
        <taxon>Saitozyma</taxon>
    </lineage>
</organism>
<name>A0A427YTB5_9TREE</name>
<sequence>MTVDKYPEFILEREFIGYGYSQPNPQWPGGAKICVNFLINHNVGAESSIVNGDKGGMCI</sequence>
<comment type="caution">
    <text evidence="1">The sequence shown here is derived from an EMBL/GenBank/DDBJ whole genome shotgun (WGS) entry which is preliminary data.</text>
</comment>
<evidence type="ECO:0000313" key="1">
    <source>
        <dbReference type="EMBL" id="RSH94251.1"/>
    </source>
</evidence>
<dbReference type="AlphaFoldDB" id="A0A427YTB5"/>
<keyword evidence="2" id="KW-1185">Reference proteome</keyword>
<dbReference type="OrthoDB" id="9970124at2759"/>
<dbReference type="EMBL" id="RSCD01000002">
    <property type="protein sequence ID" value="RSH94251.1"/>
    <property type="molecule type" value="Genomic_DNA"/>
</dbReference>
<dbReference type="Proteomes" id="UP000279259">
    <property type="component" value="Unassembled WGS sequence"/>
</dbReference>
<protein>
    <submittedName>
        <fullName evidence="1">Uncharacterized protein</fullName>
    </submittedName>
</protein>
<proteinExistence type="predicted"/>
<reference evidence="1 2" key="1">
    <citation type="submission" date="2018-11" db="EMBL/GenBank/DDBJ databases">
        <title>Genome sequence of Saitozyma podzolica DSM 27192.</title>
        <authorList>
            <person name="Aliyu H."/>
            <person name="Gorte O."/>
            <person name="Ochsenreither K."/>
        </authorList>
    </citation>
    <scope>NUCLEOTIDE SEQUENCE [LARGE SCALE GENOMIC DNA]</scope>
    <source>
        <strain evidence="1 2">DSM 27192</strain>
    </source>
</reference>
<gene>
    <name evidence="1" type="ORF">EHS25_004054</name>
</gene>
<accession>A0A427YTB5</accession>